<evidence type="ECO:0000259" key="2">
    <source>
        <dbReference type="Pfam" id="PF23055"/>
    </source>
</evidence>
<proteinExistence type="predicted"/>
<dbReference type="KEGG" id="apln:108738829"/>
<dbReference type="AlphaFoldDB" id="A0A1W4X6B7"/>
<dbReference type="STRING" id="224129.A0A1W4X6B7"/>
<dbReference type="InParanoid" id="A0A1W4X6B7"/>
<name>A0A1W4X6B7_AGRPL</name>
<protein>
    <submittedName>
        <fullName evidence="4">Uncharacterized protein LOC108738829</fullName>
    </submittedName>
</protein>
<evidence type="ECO:0000256" key="1">
    <source>
        <dbReference type="SAM" id="MobiDB-lite"/>
    </source>
</evidence>
<dbReference type="OrthoDB" id="6433758at2759"/>
<reference evidence="4" key="1">
    <citation type="submission" date="2025-08" db="UniProtKB">
        <authorList>
            <consortium name="RefSeq"/>
        </authorList>
    </citation>
    <scope>IDENTIFICATION</scope>
    <source>
        <tissue evidence="4">Entire body</tissue>
    </source>
</reference>
<dbReference type="RefSeq" id="XP_018327928.2">
    <property type="nucleotide sequence ID" value="XM_018472426.2"/>
</dbReference>
<feature type="compositionally biased region" description="Polar residues" evidence="1">
    <location>
        <begin position="207"/>
        <end position="229"/>
    </location>
</feature>
<gene>
    <name evidence="4" type="primary">LOC108738829</name>
</gene>
<dbReference type="PANTHER" id="PTHR33327:SF3">
    <property type="entry name" value="RNA-DIRECTED DNA POLYMERASE"/>
    <property type="match status" value="1"/>
</dbReference>
<sequence>MSLDRLEVKLPPFVPSDPELWFCMVDRSFEAYGITPESTKFGYVLGNLDPHYAAEVREIIVNPPATEPYATIRAALIRRLGISQETRMKQLLEPGDLGDRKSMQFLCHLRGLAGTTMSDNLLRTIWSSRLPFNIQAIIATMRNKNLDETAEVADYIMEATQTQFMIAATATPTFQHHTIQQLANMVHTLQMDLNNMRRHMARKLKNQHCSNSRSSLPRQRSNHNIRANGQGQGTLAHPTMTDDNRKLTKQPRMATTSEVHTAQRRLFVTDRATNQKFLVGTGADICVYPKSLIPGPRQKSTFTPQAAKGTNIPTYGTIILSLNLGLRRYVNRFGGGQLRAGASAKITHQGMSFRLGEEGNDEEEEELYQRHRKK</sequence>
<feature type="region of interest" description="Disordered" evidence="1">
    <location>
        <begin position="207"/>
        <end position="245"/>
    </location>
</feature>
<dbReference type="GeneID" id="108738829"/>
<evidence type="ECO:0000313" key="3">
    <source>
        <dbReference type="Proteomes" id="UP000192223"/>
    </source>
</evidence>
<accession>A0A1W4X6B7</accession>
<dbReference type="Pfam" id="PF23055">
    <property type="entry name" value="DUF7041"/>
    <property type="match status" value="1"/>
</dbReference>
<dbReference type="InterPro" id="IPR055469">
    <property type="entry name" value="DUF7041"/>
</dbReference>
<dbReference type="PANTHER" id="PTHR33327">
    <property type="entry name" value="ENDONUCLEASE"/>
    <property type="match status" value="1"/>
</dbReference>
<keyword evidence="3" id="KW-1185">Reference proteome</keyword>
<organism evidence="3 4">
    <name type="scientific">Agrilus planipennis</name>
    <name type="common">Emerald ash borer</name>
    <name type="synonym">Agrilus marcopoli</name>
    <dbReference type="NCBI Taxonomy" id="224129"/>
    <lineage>
        <taxon>Eukaryota</taxon>
        <taxon>Metazoa</taxon>
        <taxon>Ecdysozoa</taxon>
        <taxon>Arthropoda</taxon>
        <taxon>Hexapoda</taxon>
        <taxon>Insecta</taxon>
        <taxon>Pterygota</taxon>
        <taxon>Neoptera</taxon>
        <taxon>Endopterygota</taxon>
        <taxon>Coleoptera</taxon>
        <taxon>Polyphaga</taxon>
        <taxon>Elateriformia</taxon>
        <taxon>Buprestoidea</taxon>
        <taxon>Buprestidae</taxon>
        <taxon>Agrilinae</taxon>
        <taxon>Agrilus</taxon>
    </lineage>
</organism>
<feature type="domain" description="DUF7041" evidence="2">
    <location>
        <begin position="10"/>
        <end position="93"/>
    </location>
</feature>
<dbReference type="Proteomes" id="UP000192223">
    <property type="component" value="Unplaced"/>
</dbReference>
<evidence type="ECO:0000313" key="4">
    <source>
        <dbReference type="RefSeq" id="XP_018327928.2"/>
    </source>
</evidence>